<keyword evidence="2" id="KW-1185">Reference proteome</keyword>
<reference evidence="1 2" key="1">
    <citation type="submission" date="2018-02" db="EMBL/GenBank/DDBJ databases">
        <title>The genomes of Aspergillus section Nigri reveals drivers in fungal speciation.</title>
        <authorList>
            <consortium name="DOE Joint Genome Institute"/>
            <person name="Vesth T.C."/>
            <person name="Nybo J."/>
            <person name="Theobald S."/>
            <person name="Brandl J."/>
            <person name="Frisvad J.C."/>
            <person name="Nielsen K.F."/>
            <person name="Lyhne E.K."/>
            <person name="Kogle M.E."/>
            <person name="Kuo A."/>
            <person name="Riley R."/>
            <person name="Clum A."/>
            <person name="Nolan M."/>
            <person name="Lipzen A."/>
            <person name="Salamov A."/>
            <person name="Henrissat B."/>
            <person name="Wiebenga A."/>
            <person name="De vries R.P."/>
            <person name="Grigoriev I.V."/>
            <person name="Mortensen U.H."/>
            <person name="Andersen M.R."/>
            <person name="Baker S.E."/>
        </authorList>
    </citation>
    <scope>NUCLEOTIDE SEQUENCE [LARGE SCALE GENOMIC DNA]</scope>
    <source>
        <strain evidence="1 2">CBS 115571</strain>
    </source>
</reference>
<dbReference type="EMBL" id="KZ825109">
    <property type="protein sequence ID" value="PYI22576.1"/>
    <property type="molecule type" value="Genomic_DNA"/>
</dbReference>
<dbReference type="Proteomes" id="UP000249829">
    <property type="component" value="Unassembled WGS sequence"/>
</dbReference>
<accession>A0A2V5IRQ5</accession>
<sequence>MRRKSALSLLSLRNLLNLLSLWRRDIREKETERRTTDYSVPVTVCGLGYCVFNGDPKGNPRSQLLRKSDKILIVCTTTVKLYFASPKRLLAPPTGGSIAYTFISACIPKRALYQPRVTDTNKRGVSLAVYALPTSSRIEPGAQLGRSSTQS</sequence>
<organism evidence="1 2">
    <name type="scientific">Aspergillus violaceofuscus (strain CBS 115571)</name>
    <dbReference type="NCBI Taxonomy" id="1450538"/>
    <lineage>
        <taxon>Eukaryota</taxon>
        <taxon>Fungi</taxon>
        <taxon>Dikarya</taxon>
        <taxon>Ascomycota</taxon>
        <taxon>Pezizomycotina</taxon>
        <taxon>Eurotiomycetes</taxon>
        <taxon>Eurotiomycetidae</taxon>
        <taxon>Eurotiales</taxon>
        <taxon>Aspergillaceae</taxon>
        <taxon>Aspergillus</taxon>
    </lineage>
</organism>
<proteinExistence type="predicted"/>
<gene>
    <name evidence="1" type="ORF">BO99DRAFT_468312</name>
</gene>
<evidence type="ECO:0000313" key="2">
    <source>
        <dbReference type="Proteomes" id="UP000249829"/>
    </source>
</evidence>
<name>A0A2V5IRQ5_ASPV1</name>
<dbReference type="AlphaFoldDB" id="A0A2V5IRQ5"/>
<evidence type="ECO:0000313" key="1">
    <source>
        <dbReference type="EMBL" id="PYI22576.1"/>
    </source>
</evidence>
<protein>
    <submittedName>
        <fullName evidence="1">Uncharacterized protein</fullName>
    </submittedName>
</protein>